<gene>
    <name evidence="1" type="ORF">A4X13_0g7193</name>
</gene>
<comment type="caution">
    <text evidence="1">The sequence shown here is derived from an EMBL/GenBank/DDBJ whole genome shotgun (WGS) entry which is preliminary data.</text>
</comment>
<sequence>MVAALLCVKSASDVERREDTKLVRASLDVVSSAVRSLKTTIEGRLSPAPSSSLAPSSVNSFPPLGSSSPFASTGSPAPLSPSRSLAQVAASAATLPLRPRATRRNPADALRSAAHSLRSSAPAVSAARAQLQPDEFAIIAVEGFRRMEHSATKQHLSDMGVDVRHVHNVSNVGPILELVVTQSQRDNIVKAITQESSP</sequence>
<evidence type="ECO:0000313" key="1">
    <source>
        <dbReference type="EMBL" id="KAE8241937.1"/>
    </source>
</evidence>
<keyword evidence="2" id="KW-1185">Reference proteome</keyword>
<dbReference type="Proteomes" id="UP000077521">
    <property type="component" value="Unassembled WGS sequence"/>
</dbReference>
<reference evidence="1" key="1">
    <citation type="submission" date="2016-04" db="EMBL/GenBank/DDBJ databases">
        <authorList>
            <person name="Nguyen H.D."/>
            <person name="Samba Siva P."/>
            <person name="Cullis J."/>
            <person name="Levesque C.A."/>
            <person name="Hambleton S."/>
        </authorList>
    </citation>
    <scope>NUCLEOTIDE SEQUENCE</scope>
    <source>
        <strain evidence="1">DAOMC 236416</strain>
    </source>
</reference>
<proteinExistence type="predicted"/>
<dbReference type="EMBL" id="LWDF02000829">
    <property type="protein sequence ID" value="KAE8241937.1"/>
    <property type="molecule type" value="Genomic_DNA"/>
</dbReference>
<dbReference type="AlphaFoldDB" id="A0A177T6B7"/>
<organism evidence="1 2">
    <name type="scientific">Tilletia indica</name>
    <dbReference type="NCBI Taxonomy" id="43049"/>
    <lineage>
        <taxon>Eukaryota</taxon>
        <taxon>Fungi</taxon>
        <taxon>Dikarya</taxon>
        <taxon>Basidiomycota</taxon>
        <taxon>Ustilaginomycotina</taxon>
        <taxon>Exobasidiomycetes</taxon>
        <taxon>Tilletiales</taxon>
        <taxon>Tilletiaceae</taxon>
        <taxon>Tilletia</taxon>
    </lineage>
</organism>
<protein>
    <submittedName>
        <fullName evidence="1">Uncharacterized protein</fullName>
    </submittedName>
</protein>
<evidence type="ECO:0000313" key="2">
    <source>
        <dbReference type="Proteomes" id="UP000077521"/>
    </source>
</evidence>
<name>A0A177T6B7_9BASI</name>
<reference evidence="1" key="2">
    <citation type="journal article" date="2019" name="IMA Fungus">
        <title>Genome sequencing and comparison of five Tilletia species to identify candidate genes for the detection of regulated species infecting wheat.</title>
        <authorList>
            <person name="Nguyen H.D.T."/>
            <person name="Sultana T."/>
            <person name="Kesanakurti P."/>
            <person name="Hambleton S."/>
        </authorList>
    </citation>
    <scope>NUCLEOTIDE SEQUENCE</scope>
    <source>
        <strain evidence="1">DAOMC 236416</strain>
    </source>
</reference>
<accession>A0A177T6B7</accession>